<sequence length="118" mass="13061">MKNLYVSAVSDEGNKTAVGVIHKYFDITDDYWRGIGTIKNSALNLKQEYHNFDAGSIFNEYEDNSPKGCKCKDVILGRINPADCPLFGKMCTPLNAVGPCMVSTEGACGIWYKNREAL</sequence>
<gene>
    <name evidence="4" type="primary">hypD_26</name>
    <name evidence="4" type="ORF">SDC9_197849</name>
</gene>
<name>A0A645ISN8_9ZZZZ</name>
<dbReference type="Pfam" id="PF01924">
    <property type="entry name" value="HypD"/>
    <property type="match status" value="1"/>
</dbReference>
<keyword evidence="2" id="KW-0479">Metal-binding</keyword>
<dbReference type="AlphaFoldDB" id="A0A645ISN8"/>
<protein>
    <submittedName>
        <fullName evidence="4">Hydrogenase maturation factor HypD</fullName>
    </submittedName>
</protein>
<proteinExistence type="inferred from homology"/>
<dbReference type="PANTHER" id="PTHR30149">
    <property type="entry name" value="HYDROGENASE PROTEIN ASSEMBLY PROTEIN HYPD"/>
    <property type="match status" value="1"/>
</dbReference>
<dbReference type="InterPro" id="IPR002780">
    <property type="entry name" value="Hyd_form_HypD"/>
</dbReference>
<evidence type="ECO:0000313" key="4">
    <source>
        <dbReference type="EMBL" id="MPN50223.1"/>
    </source>
</evidence>
<evidence type="ECO:0000256" key="1">
    <source>
        <dbReference type="ARBA" id="ARBA00007888"/>
    </source>
</evidence>
<evidence type="ECO:0000256" key="2">
    <source>
        <dbReference type="ARBA" id="ARBA00022723"/>
    </source>
</evidence>
<dbReference type="EMBL" id="VSSQ01114203">
    <property type="protein sequence ID" value="MPN50223.1"/>
    <property type="molecule type" value="Genomic_DNA"/>
</dbReference>
<dbReference type="InterPro" id="IPR042244">
    <property type="entry name" value="HypD_2_sf"/>
</dbReference>
<dbReference type="InterPro" id="IPR042243">
    <property type="entry name" value="HypD_1"/>
</dbReference>
<dbReference type="PANTHER" id="PTHR30149:SF0">
    <property type="entry name" value="HYDROGENASE MATURATION FACTOR HYPD"/>
    <property type="match status" value="1"/>
</dbReference>
<comment type="caution">
    <text evidence="4">The sequence shown here is derived from an EMBL/GenBank/DDBJ whole genome shotgun (WGS) entry which is preliminary data.</text>
</comment>
<comment type="similarity">
    <text evidence="1">Belongs to the HypD family.</text>
</comment>
<dbReference type="GO" id="GO:0051539">
    <property type="term" value="F:4 iron, 4 sulfur cluster binding"/>
    <property type="evidence" value="ECO:0007669"/>
    <property type="project" value="TreeGrafter"/>
</dbReference>
<dbReference type="GO" id="GO:0005506">
    <property type="term" value="F:iron ion binding"/>
    <property type="evidence" value="ECO:0007669"/>
    <property type="project" value="TreeGrafter"/>
</dbReference>
<reference evidence="4" key="1">
    <citation type="submission" date="2019-08" db="EMBL/GenBank/DDBJ databases">
        <authorList>
            <person name="Kucharzyk K."/>
            <person name="Murdoch R.W."/>
            <person name="Higgins S."/>
            <person name="Loffler F."/>
        </authorList>
    </citation>
    <scope>NUCLEOTIDE SEQUENCE</scope>
</reference>
<dbReference type="Gene3D" id="3.40.50.11740">
    <property type="entry name" value="HypD, alpha/beta domain 2"/>
    <property type="match status" value="1"/>
</dbReference>
<dbReference type="GO" id="GO:0070025">
    <property type="term" value="F:carbon monoxide binding"/>
    <property type="evidence" value="ECO:0007669"/>
    <property type="project" value="TreeGrafter"/>
</dbReference>
<dbReference type="GO" id="GO:0051604">
    <property type="term" value="P:protein maturation"/>
    <property type="evidence" value="ECO:0007669"/>
    <property type="project" value="TreeGrafter"/>
</dbReference>
<evidence type="ECO:0000256" key="3">
    <source>
        <dbReference type="ARBA" id="ARBA00023004"/>
    </source>
</evidence>
<dbReference type="Gene3D" id="6.10.20.100">
    <property type="match status" value="1"/>
</dbReference>
<accession>A0A645ISN8</accession>
<keyword evidence="3" id="KW-0408">Iron</keyword>
<organism evidence="4">
    <name type="scientific">bioreactor metagenome</name>
    <dbReference type="NCBI Taxonomy" id="1076179"/>
    <lineage>
        <taxon>unclassified sequences</taxon>
        <taxon>metagenomes</taxon>
        <taxon>ecological metagenomes</taxon>
    </lineage>
</organism>